<sequence length="297" mass="32988">MKFNWRNQGPKTTVARFLQHQGLSKHMLQRLKYHGQVWVAGQPSRLIDQLPTNAEIKIKLPAENGDPLAAISSQPLMLLYETPDWLVINKPANLASVSGPQTGINTVVSRVRGYLLRQGAENIVPHLVSRLDYATSGVLLVAKHAFAHSRLANSATNLVREKTYLAVVAGAVHTEHGMITLPLGQRPTQAAGIIDLNGKAARTEFWRQTYLPQLDASVLKVKLHTGRRHQIRIHLQAIGHPLLGDALYGGPMDRGIHRQALHAWQLTFTDPFTQQTQTFTAPLPLDLQQLLKSKNNL</sequence>
<evidence type="ECO:0000313" key="7">
    <source>
        <dbReference type="Proteomes" id="UP000223559"/>
    </source>
</evidence>
<keyword evidence="7" id="KW-1185">Reference proteome</keyword>
<evidence type="ECO:0000259" key="5">
    <source>
        <dbReference type="Pfam" id="PF00849"/>
    </source>
</evidence>
<reference evidence="6 7" key="1">
    <citation type="submission" date="2016-10" db="EMBL/GenBank/DDBJ databases">
        <title>The whole genome sequencing and assembly of L. cotyniformis subsp. torquens DSM 20004 strain.</title>
        <authorList>
            <person name="Park M.-K."/>
            <person name="Lee Y.-J."/>
            <person name="Yi H."/>
            <person name="Bahn Y.-S."/>
            <person name="Kim J.F."/>
            <person name="Lee D.-W."/>
        </authorList>
    </citation>
    <scope>NUCLEOTIDE SEQUENCE [LARGE SCALE GENOMIC DNA]</scope>
    <source>
        <strain evidence="6 7">DSM 20004</strain>
    </source>
</reference>
<dbReference type="EMBL" id="CP017697">
    <property type="protein sequence ID" value="ATO44292.1"/>
    <property type="molecule type" value="Genomic_DNA"/>
</dbReference>
<dbReference type="OrthoDB" id="9807829at2"/>
<evidence type="ECO:0000313" key="6">
    <source>
        <dbReference type="EMBL" id="ATO44292.1"/>
    </source>
</evidence>
<dbReference type="GO" id="GO:0140098">
    <property type="term" value="F:catalytic activity, acting on RNA"/>
    <property type="evidence" value="ECO:0007669"/>
    <property type="project" value="UniProtKB-ARBA"/>
</dbReference>
<dbReference type="RefSeq" id="WP_010014754.1">
    <property type="nucleotide sequence ID" value="NZ_AEOS01000337.1"/>
</dbReference>
<dbReference type="KEGG" id="lcy:LC20004_10505"/>
<dbReference type="PANTHER" id="PTHR21600">
    <property type="entry name" value="MITOCHONDRIAL RNA PSEUDOURIDINE SYNTHASE"/>
    <property type="match status" value="1"/>
</dbReference>
<dbReference type="AlphaFoldDB" id="A0A2D1KQF5"/>
<gene>
    <name evidence="6" type="ORF">LC20004_10505</name>
</gene>
<dbReference type="GO" id="GO:0000455">
    <property type="term" value="P:enzyme-directed rRNA pseudouridine synthesis"/>
    <property type="evidence" value="ECO:0007669"/>
    <property type="project" value="TreeGrafter"/>
</dbReference>
<dbReference type="CDD" id="cd02869">
    <property type="entry name" value="PseudoU_synth_RluA_like"/>
    <property type="match status" value="1"/>
</dbReference>
<dbReference type="Proteomes" id="UP000223559">
    <property type="component" value="Chromosome"/>
</dbReference>
<feature type="domain" description="Pseudouridine synthase RsuA/RluA-like" evidence="5">
    <location>
        <begin position="84"/>
        <end position="237"/>
    </location>
</feature>
<accession>A0A2D1KQF5</accession>
<proteinExistence type="inferred from homology"/>
<dbReference type="GO" id="GO:0009982">
    <property type="term" value="F:pseudouridine synthase activity"/>
    <property type="evidence" value="ECO:0007669"/>
    <property type="project" value="InterPro"/>
</dbReference>
<protein>
    <recommendedName>
        <fullName evidence="3">RNA pseudouridylate synthase</fullName>
    </recommendedName>
    <alternativeName>
        <fullName evidence="4">RNA-uridine isomerase</fullName>
    </alternativeName>
</protein>
<dbReference type="InterPro" id="IPR050188">
    <property type="entry name" value="RluA_PseudoU_synthase"/>
</dbReference>
<organism evidence="6 7">
    <name type="scientific">Loigolactobacillus coryniformis subsp. torquens DSM 20004 = KCTC 3535</name>
    <dbReference type="NCBI Taxonomy" id="1423822"/>
    <lineage>
        <taxon>Bacteria</taxon>
        <taxon>Bacillati</taxon>
        <taxon>Bacillota</taxon>
        <taxon>Bacilli</taxon>
        <taxon>Lactobacillales</taxon>
        <taxon>Lactobacillaceae</taxon>
        <taxon>Loigolactobacillus</taxon>
    </lineage>
</organism>
<dbReference type="Pfam" id="PF00849">
    <property type="entry name" value="PseudoU_synth_2"/>
    <property type="match status" value="1"/>
</dbReference>
<dbReference type="InterPro" id="IPR020103">
    <property type="entry name" value="PsdUridine_synth_cat_dom_sf"/>
</dbReference>
<dbReference type="SUPFAM" id="SSF55120">
    <property type="entry name" value="Pseudouridine synthase"/>
    <property type="match status" value="1"/>
</dbReference>
<comment type="similarity">
    <text evidence="2">Belongs to the pseudouridine synthase RluA family.</text>
</comment>
<dbReference type="GO" id="GO:0003723">
    <property type="term" value="F:RNA binding"/>
    <property type="evidence" value="ECO:0007669"/>
    <property type="project" value="InterPro"/>
</dbReference>
<comment type="catalytic activity">
    <reaction evidence="1">
        <text>a uridine in RNA = a pseudouridine in RNA</text>
        <dbReference type="Rhea" id="RHEA:48348"/>
        <dbReference type="Rhea" id="RHEA-COMP:12068"/>
        <dbReference type="Rhea" id="RHEA-COMP:12069"/>
        <dbReference type="ChEBI" id="CHEBI:65314"/>
        <dbReference type="ChEBI" id="CHEBI:65315"/>
    </reaction>
</comment>
<evidence type="ECO:0000256" key="1">
    <source>
        <dbReference type="ARBA" id="ARBA00000073"/>
    </source>
</evidence>
<evidence type="ECO:0000256" key="4">
    <source>
        <dbReference type="ARBA" id="ARBA00033164"/>
    </source>
</evidence>
<dbReference type="InterPro" id="IPR006145">
    <property type="entry name" value="PsdUridine_synth_RsuA/RluA"/>
</dbReference>
<evidence type="ECO:0000256" key="3">
    <source>
        <dbReference type="ARBA" id="ARBA00031870"/>
    </source>
</evidence>
<name>A0A2D1KQF5_9LACO</name>
<evidence type="ECO:0000256" key="2">
    <source>
        <dbReference type="ARBA" id="ARBA00010876"/>
    </source>
</evidence>
<dbReference type="PANTHER" id="PTHR21600:SF87">
    <property type="entry name" value="RNA PSEUDOURIDYLATE SYNTHASE DOMAIN-CONTAINING PROTEIN 1"/>
    <property type="match status" value="1"/>
</dbReference>
<dbReference type="Gene3D" id="3.30.2350.10">
    <property type="entry name" value="Pseudouridine synthase"/>
    <property type="match status" value="1"/>
</dbReference>